<name>A0A5C4MUY4_9ACTN</name>
<dbReference type="AlphaFoldDB" id="A0A5C4MUY4"/>
<keyword evidence="5 8" id="KW-0862">Zinc</keyword>
<comment type="cofactor">
    <cofactor evidence="8">
        <name>Zn(2+)</name>
        <dbReference type="ChEBI" id="CHEBI:29105"/>
    </cofactor>
    <text evidence="8">Binds 2 zinc ions per subunit.</text>
</comment>
<feature type="binding site" evidence="8">
    <location>
        <position position="441"/>
    </location>
    <ligand>
        <name>Zn(2+)</name>
        <dbReference type="ChEBI" id="CHEBI:29105"/>
        <label>1</label>
    </ligand>
</feature>
<dbReference type="RefSeq" id="WP_139105666.1">
    <property type="nucleotide sequence ID" value="NZ_VDFR01000040.1"/>
</dbReference>
<keyword evidence="3 8" id="KW-0479">Metal-binding</keyword>
<sequence length="674" mass="70740">MTDDRPDAQPALVGEPPRPAPAVSAGRFAGAAESRPVARVAADVSLAHLDRPFDYVVPAEMDEDVVPGCRVSVRFAGAAVTGYVLERTDTTEHQGRLARLSRVMSSEVVLRPDVARLCRAVADRYAGVFADVVRLAVPPRHARTEKRASAPPVPDPLGPPPDAAWEPYAGGRELVSALAGGGSPRAVWNAIPGGAPERALAEAADATLRSGRGVVVCLPDVSDVERADAVFTEVLGKGRHVVLTADLGPSARYAAFLALARGHVRAVVGTRAAAFAPVHDLGLVAIWDDGDDLFAEPRAPYPHAREVLLMRAWDTGCGVLVGGYARTAEAEQLLTSGWCTEVAATMARRREGWARITVDEGSGASAASRMPAVAFRTVRAALADGPVLVQVPRTGYRASLACQDCRTPARCPQCSGPLAQDRPGAAPGCRWCGHVAEDWTCPSCGSHRLRAPVMGERRTAEELGRAFPGTLVRTSASGSVLQSVPATPSLVVATPGAEPHAEGGYAAAVLLDTWVALSRPDLRTDEESLRRWLNAAALVRPGSSGGRVVAVGDPGLAVLQALVRADPAGHAARELAARLDARLPPAVRLATVEGDLAALRALAEEPWPQPAQVLGPVETRPAGDGEEQPWGRLIVAVPRAQGAALARTLQVAQAARSVHKLRPYRISVDPQSLG</sequence>
<dbReference type="OrthoDB" id="3177118at2"/>
<feature type="binding site" evidence="8">
    <location>
        <position position="402"/>
    </location>
    <ligand>
        <name>Zn(2+)</name>
        <dbReference type="ChEBI" id="CHEBI:29105"/>
        <label>1</label>
    </ligand>
</feature>
<dbReference type="Pfam" id="PF17764">
    <property type="entry name" value="PriA_3primeBD"/>
    <property type="match status" value="1"/>
</dbReference>
<keyword evidence="6 8" id="KW-0067">ATP-binding</keyword>
<protein>
    <recommendedName>
        <fullName evidence="8">Probable replication restart protein PriA</fullName>
    </recommendedName>
    <alternativeName>
        <fullName evidence="8">Putative ATP-dependent DNA helicase PriA</fullName>
    </alternativeName>
</protein>
<keyword evidence="4 8" id="KW-0547">Nucleotide-binding</keyword>
<dbReference type="GO" id="GO:0008270">
    <property type="term" value="F:zinc ion binding"/>
    <property type="evidence" value="ECO:0007669"/>
    <property type="project" value="UniProtKB-UniRule"/>
</dbReference>
<feature type="binding site" evidence="8">
    <location>
        <position position="429"/>
    </location>
    <ligand>
        <name>Zn(2+)</name>
        <dbReference type="ChEBI" id="CHEBI:29105"/>
        <label>2</label>
    </ligand>
</feature>
<keyword evidence="7 8" id="KW-0238">DNA-binding</keyword>
<organism evidence="12 13">
    <name type="scientific">Mumia zhuanghuii</name>
    <dbReference type="NCBI Taxonomy" id="2585211"/>
    <lineage>
        <taxon>Bacteria</taxon>
        <taxon>Bacillati</taxon>
        <taxon>Actinomycetota</taxon>
        <taxon>Actinomycetes</taxon>
        <taxon>Propionibacteriales</taxon>
        <taxon>Nocardioidaceae</taxon>
        <taxon>Mumia</taxon>
    </lineage>
</organism>
<comment type="subunit">
    <text evidence="8">Component of the replication restart primosome.</text>
</comment>
<evidence type="ECO:0000256" key="9">
    <source>
        <dbReference type="SAM" id="MobiDB-lite"/>
    </source>
</evidence>
<feature type="binding site" evidence="8">
    <location>
        <position position="414"/>
    </location>
    <ligand>
        <name>Zn(2+)</name>
        <dbReference type="ChEBI" id="CHEBI:29105"/>
        <label>2</label>
    </ligand>
</feature>
<accession>A0A5C4MUY4</accession>
<dbReference type="EMBL" id="VDFR01000076">
    <property type="protein sequence ID" value="TNC44134.1"/>
    <property type="molecule type" value="Genomic_DNA"/>
</dbReference>
<dbReference type="SUPFAM" id="SSF52540">
    <property type="entry name" value="P-loop containing nucleoside triphosphate hydrolases"/>
    <property type="match status" value="1"/>
</dbReference>
<dbReference type="Proteomes" id="UP000306740">
    <property type="component" value="Unassembled WGS sequence"/>
</dbReference>
<dbReference type="Gene3D" id="3.40.50.300">
    <property type="entry name" value="P-loop containing nucleotide triphosphate hydrolases"/>
    <property type="match status" value="1"/>
</dbReference>
<evidence type="ECO:0000256" key="1">
    <source>
        <dbReference type="ARBA" id="ARBA00022515"/>
    </source>
</evidence>
<keyword evidence="1 8" id="KW-0639">Primosome</keyword>
<dbReference type="GO" id="GO:0003677">
    <property type="term" value="F:DNA binding"/>
    <property type="evidence" value="ECO:0007669"/>
    <property type="project" value="UniProtKB-UniRule"/>
</dbReference>
<feature type="binding site" evidence="8">
    <location>
        <position position="411"/>
    </location>
    <ligand>
        <name>Zn(2+)</name>
        <dbReference type="ChEBI" id="CHEBI:29105"/>
        <label>2</label>
    </ligand>
</feature>
<evidence type="ECO:0000259" key="10">
    <source>
        <dbReference type="Pfam" id="PF17764"/>
    </source>
</evidence>
<comment type="caution">
    <text evidence="8">As this protein does not have any detectable helicase domains, it probably does not have helicase activity.</text>
</comment>
<feature type="compositionally biased region" description="Pro residues" evidence="9">
    <location>
        <begin position="151"/>
        <end position="162"/>
    </location>
</feature>
<feature type="region of interest" description="Disordered" evidence="9">
    <location>
        <begin position="140"/>
        <end position="164"/>
    </location>
</feature>
<feature type="binding site" evidence="8">
    <location>
        <position position="444"/>
    </location>
    <ligand>
        <name>Zn(2+)</name>
        <dbReference type="ChEBI" id="CHEBI:29105"/>
        <label>1</label>
    </ligand>
</feature>
<dbReference type="InterPro" id="IPR041222">
    <property type="entry name" value="PriA_3primeBD"/>
</dbReference>
<dbReference type="GO" id="GO:0006310">
    <property type="term" value="P:DNA recombination"/>
    <property type="evidence" value="ECO:0007669"/>
    <property type="project" value="InterPro"/>
</dbReference>
<dbReference type="GO" id="GO:0006302">
    <property type="term" value="P:double-strand break repair"/>
    <property type="evidence" value="ECO:0007669"/>
    <property type="project" value="InterPro"/>
</dbReference>
<reference evidence="12 13" key="1">
    <citation type="submission" date="2019-05" db="EMBL/GenBank/DDBJ databases">
        <title>Mumia sp. nov., isolated from the intestinal contents of plateau pika (Ochotona curzoniae) in the Qinghai-Tibet plateau of China.</title>
        <authorList>
            <person name="Tian Z."/>
        </authorList>
    </citation>
    <scope>NUCLEOTIDE SEQUENCE [LARGE SCALE GENOMIC DNA]</scope>
    <source>
        <strain evidence="13">527</strain>
        <strain evidence="12">Z527</strain>
    </source>
</reference>
<comment type="similarity">
    <text evidence="8">Belongs to the helicase family. PriA subfamily.</text>
</comment>
<dbReference type="InterPro" id="IPR018527">
    <property type="entry name" value="Rubredoxin_Fe_BS"/>
</dbReference>
<evidence type="ECO:0000256" key="8">
    <source>
        <dbReference type="HAMAP-Rule" id="MF_00983"/>
    </source>
</evidence>
<evidence type="ECO:0000256" key="5">
    <source>
        <dbReference type="ARBA" id="ARBA00022833"/>
    </source>
</evidence>
<dbReference type="PANTHER" id="PTHR30580:SF0">
    <property type="entry name" value="PRIMOSOMAL PROTEIN N"/>
    <property type="match status" value="1"/>
</dbReference>
<dbReference type="Gene3D" id="3.40.1440.60">
    <property type="entry name" value="PriA, 3(prime) DNA-binding domain"/>
    <property type="match status" value="1"/>
</dbReference>
<dbReference type="PROSITE" id="PS00202">
    <property type="entry name" value="RUBREDOXIN"/>
    <property type="match status" value="1"/>
</dbReference>
<gene>
    <name evidence="8" type="primary">priA</name>
    <name evidence="12" type="ORF">FHE65_08405</name>
    <name evidence="11" type="ORF">FHE65_17280</name>
</gene>
<dbReference type="GO" id="GO:0006269">
    <property type="term" value="P:DNA replication, synthesis of primer"/>
    <property type="evidence" value="ECO:0007669"/>
    <property type="project" value="UniProtKB-KW"/>
</dbReference>
<dbReference type="GO" id="GO:0006270">
    <property type="term" value="P:DNA replication initiation"/>
    <property type="evidence" value="ECO:0007669"/>
    <property type="project" value="TreeGrafter"/>
</dbReference>
<feature type="binding site" evidence="8">
    <location>
        <position position="405"/>
    </location>
    <ligand>
        <name>Zn(2+)</name>
        <dbReference type="ChEBI" id="CHEBI:29105"/>
        <label>1</label>
    </ligand>
</feature>
<evidence type="ECO:0000256" key="4">
    <source>
        <dbReference type="ARBA" id="ARBA00022741"/>
    </source>
</evidence>
<proteinExistence type="inferred from homology"/>
<evidence type="ECO:0000313" key="12">
    <source>
        <dbReference type="EMBL" id="TNC47925.1"/>
    </source>
</evidence>
<dbReference type="GO" id="GO:0005524">
    <property type="term" value="F:ATP binding"/>
    <property type="evidence" value="ECO:0007669"/>
    <property type="project" value="UniProtKB-UniRule"/>
</dbReference>
<feature type="binding site" evidence="8">
    <location>
        <position position="432"/>
    </location>
    <ligand>
        <name>Zn(2+)</name>
        <dbReference type="ChEBI" id="CHEBI:29105"/>
        <label>2</label>
    </ligand>
</feature>
<dbReference type="HAMAP" id="MF_00983">
    <property type="entry name" value="PriA"/>
    <property type="match status" value="1"/>
</dbReference>
<comment type="function">
    <text evidence="8">Initiates the restart of stalled replication forks, which reloads the replicative helicase on sites other than the origin of replication. Recognizes and binds to abandoned replication forks and remodels them to uncover a helicase loading site. Promotes assembly of the primosome at these replication forks.</text>
</comment>
<dbReference type="GO" id="GO:0043138">
    <property type="term" value="F:3'-5' DNA helicase activity"/>
    <property type="evidence" value="ECO:0007669"/>
    <property type="project" value="TreeGrafter"/>
</dbReference>
<evidence type="ECO:0000313" key="11">
    <source>
        <dbReference type="EMBL" id="TNC44134.1"/>
    </source>
</evidence>
<dbReference type="GO" id="GO:1990077">
    <property type="term" value="C:primosome complex"/>
    <property type="evidence" value="ECO:0007669"/>
    <property type="project" value="UniProtKB-UniRule"/>
</dbReference>
<evidence type="ECO:0000256" key="3">
    <source>
        <dbReference type="ARBA" id="ARBA00022723"/>
    </source>
</evidence>
<dbReference type="InterPro" id="IPR042115">
    <property type="entry name" value="PriA_3primeBD_sf"/>
</dbReference>
<feature type="region of interest" description="Disordered" evidence="9">
    <location>
        <begin position="1"/>
        <end position="24"/>
    </location>
</feature>
<dbReference type="PANTHER" id="PTHR30580">
    <property type="entry name" value="PRIMOSOMAL PROTEIN N"/>
    <property type="match status" value="1"/>
</dbReference>
<evidence type="ECO:0000313" key="13">
    <source>
        <dbReference type="Proteomes" id="UP000306740"/>
    </source>
</evidence>
<comment type="caution">
    <text evidence="12">The sequence shown here is derived from an EMBL/GenBank/DDBJ whole genome shotgun (WGS) entry which is preliminary data.</text>
</comment>
<evidence type="ECO:0000256" key="2">
    <source>
        <dbReference type="ARBA" id="ARBA00022705"/>
    </source>
</evidence>
<dbReference type="InterPro" id="IPR027417">
    <property type="entry name" value="P-loop_NTPase"/>
</dbReference>
<evidence type="ECO:0000256" key="7">
    <source>
        <dbReference type="ARBA" id="ARBA00023125"/>
    </source>
</evidence>
<feature type="domain" description="Primosomal protein N' 3' DNA-binding" evidence="10">
    <location>
        <begin position="40"/>
        <end position="138"/>
    </location>
</feature>
<keyword evidence="2 8" id="KW-0235">DNA replication</keyword>
<dbReference type="InterPro" id="IPR005259">
    <property type="entry name" value="PriA"/>
</dbReference>
<dbReference type="EMBL" id="VDFR01000040">
    <property type="protein sequence ID" value="TNC47925.1"/>
    <property type="molecule type" value="Genomic_DNA"/>
</dbReference>
<evidence type="ECO:0000256" key="6">
    <source>
        <dbReference type="ARBA" id="ARBA00022840"/>
    </source>
</evidence>